<evidence type="ECO:0000256" key="7">
    <source>
        <dbReference type="ARBA" id="ARBA00023136"/>
    </source>
</evidence>
<dbReference type="EMBL" id="GDQN01009142">
    <property type="protein sequence ID" value="JAT81912.1"/>
    <property type="molecule type" value="Transcribed_RNA"/>
</dbReference>
<evidence type="ECO:0000256" key="8">
    <source>
        <dbReference type="ARBA" id="ARBA00023170"/>
    </source>
</evidence>
<keyword evidence="3" id="KW-1003">Cell membrane</keyword>
<proteinExistence type="inferred from homology"/>
<dbReference type="SUPFAM" id="SSF81321">
    <property type="entry name" value="Family A G protein-coupled receptor-like"/>
    <property type="match status" value="1"/>
</dbReference>
<dbReference type="Pfam" id="PF00001">
    <property type="entry name" value="7tm_1"/>
    <property type="match status" value="1"/>
</dbReference>
<comment type="similarity">
    <text evidence="2">Belongs to the G-protein coupled receptor 1 family.</text>
</comment>
<evidence type="ECO:0000313" key="12">
    <source>
        <dbReference type="EMBL" id="JAT81912.1"/>
    </source>
</evidence>
<name>A0A1E1W4M7_PECGO</name>
<evidence type="ECO:0000256" key="1">
    <source>
        <dbReference type="ARBA" id="ARBA00004651"/>
    </source>
</evidence>
<evidence type="ECO:0000256" key="2">
    <source>
        <dbReference type="ARBA" id="ARBA00010663"/>
    </source>
</evidence>
<organism evidence="12">
    <name type="scientific">Pectinophora gossypiella</name>
    <name type="common">Cotton pink bollworm</name>
    <name type="synonym">Depressaria gossypiella</name>
    <dbReference type="NCBI Taxonomy" id="13191"/>
    <lineage>
        <taxon>Eukaryota</taxon>
        <taxon>Metazoa</taxon>
        <taxon>Ecdysozoa</taxon>
        <taxon>Arthropoda</taxon>
        <taxon>Hexapoda</taxon>
        <taxon>Insecta</taxon>
        <taxon>Pterygota</taxon>
        <taxon>Neoptera</taxon>
        <taxon>Endopterygota</taxon>
        <taxon>Lepidoptera</taxon>
        <taxon>Glossata</taxon>
        <taxon>Ditrysia</taxon>
        <taxon>Gelechioidea</taxon>
        <taxon>Gelechiidae</taxon>
        <taxon>Apatetrinae</taxon>
        <taxon>Pectinophora</taxon>
    </lineage>
</organism>
<feature type="non-terminal residue" evidence="12">
    <location>
        <position position="1"/>
    </location>
</feature>
<keyword evidence="7 10" id="KW-0472">Membrane</keyword>
<accession>A0A1E1W4M7</accession>
<feature type="transmembrane region" description="Helical" evidence="10">
    <location>
        <begin position="63"/>
        <end position="87"/>
    </location>
</feature>
<keyword evidence="6" id="KW-0297">G-protein coupled receptor</keyword>
<evidence type="ECO:0000256" key="10">
    <source>
        <dbReference type="SAM" id="Phobius"/>
    </source>
</evidence>
<dbReference type="InterPro" id="IPR017452">
    <property type="entry name" value="GPCR_Rhodpsn_7TM"/>
</dbReference>
<keyword evidence="9" id="KW-0807">Transducer</keyword>
<dbReference type="OrthoDB" id="10044919at2759"/>
<gene>
    <name evidence="12" type="ORF">g.13992</name>
</gene>
<keyword evidence="4 10" id="KW-0812">Transmembrane</keyword>
<dbReference type="GO" id="GO:0005886">
    <property type="term" value="C:plasma membrane"/>
    <property type="evidence" value="ECO:0007669"/>
    <property type="project" value="UniProtKB-SubCell"/>
</dbReference>
<dbReference type="PANTHER" id="PTHR24228">
    <property type="entry name" value="B2 BRADYKININ RECEPTOR/ANGIOTENSIN II RECEPTOR"/>
    <property type="match status" value="1"/>
</dbReference>
<dbReference type="InterPro" id="IPR000276">
    <property type="entry name" value="GPCR_Rhodpsn"/>
</dbReference>
<reference evidence="12" key="1">
    <citation type="submission" date="2015-09" db="EMBL/GenBank/DDBJ databases">
        <title>De novo assembly of Pectinophora gossypiella (Pink Bollworm) gut transcriptome.</title>
        <authorList>
            <person name="Tassone E.E."/>
        </authorList>
    </citation>
    <scope>NUCLEOTIDE SEQUENCE</scope>
</reference>
<sequence>SPENPPEHPRVQSLRAPLSVIISVPDERSSRSKNSIINIGKTINLRKSQLLDKAAPTSKDKRLLTMITAIMVTFFICYTPITIIQVFQDVSKPTPTAVIWSYILRYLTSCSNPIIYVLLSKEYRKAYRKMLVLPSCKNKSCDCWR</sequence>
<feature type="domain" description="G-protein coupled receptors family 1 profile" evidence="11">
    <location>
        <begin position="1"/>
        <end position="116"/>
    </location>
</feature>
<keyword evidence="8" id="KW-0675">Receptor</keyword>
<protein>
    <recommendedName>
        <fullName evidence="11">G-protein coupled receptors family 1 profile domain-containing protein</fullName>
    </recommendedName>
</protein>
<evidence type="ECO:0000256" key="4">
    <source>
        <dbReference type="ARBA" id="ARBA00022692"/>
    </source>
</evidence>
<dbReference type="PRINTS" id="PR00237">
    <property type="entry name" value="GPCRRHODOPSN"/>
</dbReference>
<dbReference type="Gene3D" id="1.20.1070.10">
    <property type="entry name" value="Rhodopsin 7-helix transmembrane proteins"/>
    <property type="match status" value="1"/>
</dbReference>
<dbReference type="AlphaFoldDB" id="A0A1E1W4M7"/>
<evidence type="ECO:0000256" key="6">
    <source>
        <dbReference type="ARBA" id="ARBA00023040"/>
    </source>
</evidence>
<evidence type="ECO:0000256" key="5">
    <source>
        <dbReference type="ARBA" id="ARBA00022989"/>
    </source>
</evidence>
<evidence type="ECO:0000259" key="11">
    <source>
        <dbReference type="PROSITE" id="PS50262"/>
    </source>
</evidence>
<feature type="transmembrane region" description="Helical" evidence="10">
    <location>
        <begin position="99"/>
        <end position="119"/>
    </location>
</feature>
<dbReference type="PROSITE" id="PS50262">
    <property type="entry name" value="G_PROTEIN_RECEP_F1_2"/>
    <property type="match status" value="1"/>
</dbReference>
<dbReference type="PANTHER" id="PTHR24228:SF74">
    <property type="entry name" value="G-PROTEIN COUPLED RECEPTORS FAMILY 1 PROFILE DOMAIN-CONTAINING PROTEIN"/>
    <property type="match status" value="1"/>
</dbReference>
<dbReference type="GO" id="GO:0004930">
    <property type="term" value="F:G protein-coupled receptor activity"/>
    <property type="evidence" value="ECO:0007669"/>
    <property type="project" value="UniProtKB-KW"/>
</dbReference>
<comment type="subcellular location">
    <subcellularLocation>
        <location evidence="1">Cell membrane</location>
        <topology evidence="1">Multi-pass membrane protein</topology>
    </subcellularLocation>
</comment>
<evidence type="ECO:0000256" key="9">
    <source>
        <dbReference type="ARBA" id="ARBA00023224"/>
    </source>
</evidence>
<keyword evidence="5 10" id="KW-1133">Transmembrane helix</keyword>
<evidence type="ECO:0000256" key="3">
    <source>
        <dbReference type="ARBA" id="ARBA00022475"/>
    </source>
</evidence>